<feature type="non-terminal residue" evidence="2">
    <location>
        <position position="238"/>
    </location>
</feature>
<protein>
    <submittedName>
        <fullName evidence="2">Uncharacterized protein</fullName>
    </submittedName>
</protein>
<dbReference type="Proteomes" id="UP000244722">
    <property type="component" value="Unassembled WGS sequence"/>
</dbReference>
<sequence length="238" mass="26669">MVNLFLLLVLSSSLAVPRKAGEIRSPIGISVATGAALEVTTTTVKPSSTTTKILTISTKGVYYFYERIYYYCERVYYYCGGAYYHHGMGYYRGIVSTEANNHAEGVWAPVAIDCSDSSWEPTVDGWMAEDVDQKLKGWWESIPDRANKNFVSEFGGAFGDFEHNLACGVDTEDQCVNPSCKVFLDANAPKWTYFVRVAISNLNRNMRLIHDGIGDGQMDFEALREDVAQSFLPWKDSR</sequence>
<accession>A0A2T7A1U1</accession>
<name>A0A2T7A1U1_TUBBO</name>
<evidence type="ECO:0000256" key="1">
    <source>
        <dbReference type="SAM" id="SignalP"/>
    </source>
</evidence>
<evidence type="ECO:0000313" key="2">
    <source>
        <dbReference type="EMBL" id="PUU81691.1"/>
    </source>
</evidence>
<dbReference type="AlphaFoldDB" id="A0A2T7A1U1"/>
<reference evidence="2 3" key="1">
    <citation type="submission" date="2017-04" db="EMBL/GenBank/DDBJ databases">
        <title>Draft genome sequence of Tuber borchii Vittad., a whitish edible truffle.</title>
        <authorList>
            <consortium name="DOE Joint Genome Institute"/>
            <person name="Murat C."/>
            <person name="Kuo A."/>
            <person name="Barry K.W."/>
            <person name="Clum A."/>
            <person name="Dockter R.B."/>
            <person name="Fauchery L."/>
            <person name="Iotti M."/>
            <person name="Kohler A."/>
            <person name="Labutti K."/>
            <person name="Lindquist E.A."/>
            <person name="Lipzen A."/>
            <person name="Ohm R.A."/>
            <person name="Wang M."/>
            <person name="Grigoriev I.V."/>
            <person name="Zambonelli A."/>
            <person name="Martin F.M."/>
        </authorList>
    </citation>
    <scope>NUCLEOTIDE SEQUENCE [LARGE SCALE GENOMIC DNA]</scope>
    <source>
        <strain evidence="2 3">Tbo3840</strain>
    </source>
</reference>
<dbReference type="EMBL" id="NESQ01000041">
    <property type="protein sequence ID" value="PUU81691.1"/>
    <property type="molecule type" value="Genomic_DNA"/>
</dbReference>
<keyword evidence="3" id="KW-1185">Reference proteome</keyword>
<organism evidence="2 3">
    <name type="scientific">Tuber borchii</name>
    <name type="common">White truffle</name>
    <dbReference type="NCBI Taxonomy" id="42251"/>
    <lineage>
        <taxon>Eukaryota</taxon>
        <taxon>Fungi</taxon>
        <taxon>Dikarya</taxon>
        <taxon>Ascomycota</taxon>
        <taxon>Pezizomycotina</taxon>
        <taxon>Pezizomycetes</taxon>
        <taxon>Pezizales</taxon>
        <taxon>Tuberaceae</taxon>
        <taxon>Tuber</taxon>
    </lineage>
</organism>
<evidence type="ECO:0000313" key="3">
    <source>
        <dbReference type="Proteomes" id="UP000244722"/>
    </source>
</evidence>
<gene>
    <name evidence="2" type="ORF">B9Z19DRAFT_1106194</name>
</gene>
<keyword evidence="1" id="KW-0732">Signal</keyword>
<feature type="chain" id="PRO_5015580893" evidence="1">
    <location>
        <begin position="16"/>
        <end position="238"/>
    </location>
</feature>
<dbReference type="OrthoDB" id="5383967at2759"/>
<proteinExistence type="predicted"/>
<feature type="signal peptide" evidence="1">
    <location>
        <begin position="1"/>
        <end position="15"/>
    </location>
</feature>
<comment type="caution">
    <text evidence="2">The sequence shown here is derived from an EMBL/GenBank/DDBJ whole genome shotgun (WGS) entry which is preliminary data.</text>
</comment>
<dbReference type="STRING" id="42251.A0A2T7A1U1"/>